<organism evidence="5">
    <name type="scientific">uncultured Anaerotruncus sp</name>
    <dbReference type="NCBI Taxonomy" id="905011"/>
    <lineage>
        <taxon>Bacteria</taxon>
        <taxon>Bacillati</taxon>
        <taxon>Bacillota</taxon>
        <taxon>Clostridia</taxon>
        <taxon>Eubacteriales</taxon>
        <taxon>Oscillospiraceae</taxon>
        <taxon>Anaerotruncus</taxon>
        <taxon>environmental samples</taxon>
    </lineage>
</organism>
<dbReference type="GO" id="GO:0006355">
    <property type="term" value="P:regulation of DNA-templated transcription"/>
    <property type="evidence" value="ECO:0007669"/>
    <property type="project" value="InterPro"/>
</dbReference>
<keyword evidence="2" id="KW-0238">DNA-binding</keyword>
<name>A0A1C6HY97_9FIRM</name>
<dbReference type="GO" id="GO:0003677">
    <property type="term" value="F:DNA binding"/>
    <property type="evidence" value="ECO:0007669"/>
    <property type="project" value="UniProtKB-KW"/>
</dbReference>
<gene>
    <name evidence="5" type="ORF">SAMEA3545359_01117</name>
</gene>
<dbReference type="AlphaFoldDB" id="A0A1C6HY97"/>
<dbReference type="SMART" id="SM00419">
    <property type="entry name" value="HTH_CRP"/>
    <property type="match status" value="1"/>
</dbReference>
<protein>
    <submittedName>
        <fullName evidence="5">Transcriptional regulator FixK</fullName>
    </submittedName>
</protein>
<keyword evidence="1" id="KW-0805">Transcription regulation</keyword>
<dbReference type="Gene3D" id="1.10.10.10">
    <property type="entry name" value="Winged helix-like DNA-binding domain superfamily/Winged helix DNA-binding domain"/>
    <property type="match status" value="1"/>
</dbReference>
<dbReference type="InterPro" id="IPR036390">
    <property type="entry name" value="WH_DNA-bd_sf"/>
</dbReference>
<accession>A0A1C6HY97</accession>
<dbReference type="SUPFAM" id="SSF51206">
    <property type="entry name" value="cAMP-binding domain-like"/>
    <property type="match status" value="1"/>
</dbReference>
<dbReference type="EMBL" id="FMHG01000001">
    <property type="protein sequence ID" value="SCJ62511.1"/>
    <property type="molecule type" value="Genomic_DNA"/>
</dbReference>
<dbReference type="InterPro" id="IPR000595">
    <property type="entry name" value="cNMP-bd_dom"/>
</dbReference>
<sequence length="225" mass="24971">MEHTACYQLFARTFPFWAGLPEAEKRFLCQHTATATYQKGQNIHGGSGECTGCIVVKSGCVRAYLLSEEGREVTLYRLYPGDLCMLSASCVLQAITFDVLIDAEEESCCHIIAGGAFAQLAARQLEVENFALGVAVSRFSDVMWVMQQILFMSYDKRLAIFLWDEMVKTGSTHLPLTQGQVAKYTGSAREVVSRMLKYFASEGIVTHGRGGIDITDREKLRSLTV</sequence>
<evidence type="ECO:0000256" key="1">
    <source>
        <dbReference type="ARBA" id="ARBA00023015"/>
    </source>
</evidence>
<evidence type="ECO:0000256" key="3">
    <source>
        <dbReference type="ARBA" id="ARBA00023163"/>
    </source>
</evidence>
<dbReference type="PROSITE" id="PS51063">
    <property type="entry name" value="HTH_CRP_2"/>
    <property type="match status" value="1"/>
</dbReference>
<dbReference type="Pfam" id="PF13545">
    <property type="entry name" value="HTH_Crp_2"/>
    <property type="match status" value="1"/>
</dbReference>
<feature type="domain" description="HTH crp-type" evidence="4">
    <location>
        <begin position="152"/>
        <end position="218"/>
    </location>
</feature>
<dbReference type="InterPro" id="IPR018490">
    <property type="entry name" value="cNMP-bd_dom_sf"/>
</dbReference>
<proteinExistence type="predicted"/>
<evidence type="ECO:0000259" key="4">
    <source>
        <dbReference type="PROSITE" id="PS51063"/>
    </source>
</evidence>
<dbReference type="CDD" id="cd00038">
    <property type="entry name" value="CAP_ED"/>
    <property type="match status" value="1"/>
</dbReference>
<dbReference type="InterPro" id="IPR014710">
    <property type="entry name" value="RmlC-like_jellyroll"/>
</dbReference>
<dbReference type="PRINTS" id="PR00034">
    <property type="entry name" value="HTHCRP"/>
</dbReference>
<evidence type="ECO:0000256" key="2">
    <source>
        <dbReference type="ARBA" id="ARBA00023125"/>
    </source>
</evidence>
<dbReference type="CDD" id="cd00092">
    <property type="entry name" value="HTH_CRP"/>
    <property type="match status" value="1"/>
</dbReference>
<keyword evidence="3" id="KW-0804">Transcription</keyword>
<evidence type="ECO:0000313" key="5">
    <source>
        <dbReference type="EMBL" id="SCJ62511.1"/>
    </source>
</evidence>
<reference evidence="5" key="1">
    <citation type="submission" date="2015-09" db="EMBL/GenBank/DDBJ databases">
        <authorList>
            <consortium name="Pathogen Informatics"/>
        </authorList>
    </citation>
    <scope>NUCLEOTIDE SEQUENCE</scope>
    <source>
        <strain evidence="5">2789STDY5834896</strain>
    </source>
</reference>
<dbReference type="SUPFAM" id="SSF46785">
    <property type="entry name" value="Winged helix' DNA-binding domain"/>
    <property type="match status" value="1"/>
</dbReference>
<dbReference type="InterPro" id="IPR036388">
    <property type="entry name" value="WH-like_DNA-bd_sf"/>
</dbReference>
<dbReference type="InterPro" id="IPR012318">
    <property type="entry name" value="HTH_CRP"/>
</dbReference>
<dbReference type="Gene3D" id="2.60.120.10">
    <property type="entry name" value="Jelly Rolls"/>
    <property type="match status" value="1"/>
</dbReference>